<proteinExistence type="predicted"/>
<feature type="compositionally biased region" description="Basic residues" evidence="1">
    <location>
        <begin position="219"/>
        <end position="231"/>
    </location>
</feature>
<sequence length="443" mass="47938">MAAAAAEGEGVGGDLTAALTAFDTHVEASKREGALKILHKLVNNLATCPSEERNKYRVVKKSNQAIKEKLLDAGGDHSTALLAACGFTESGDIFRYPPAKDDKLQSTLAAVTEHLNASAAAVQKDQRKSQAPLQSSVRKAEKDRILAEIERDKKEKLSAQQQAQADQELPLPPPGPAPFAAIQEAAASATGGGKTKRKASTPVKRKTAAPPGDGDAQPKHKSPRKSKPRKRRESDEDEDSDEPPEGEGGEWEGEDDPEDHIGRRRKAPEPPPSSGRNASVYGREGDSAEAIGTAILQFDPERGLTGLYGQHVAAREHRVTAAKNGWVTVTHRHVSSSGKRKVNVTFGISNAKKDRNRYEEEVPFYPIELIEDVFTHIITKSTTSRRRGGSAGTLLLSLESLAERSPPVFWSIYAAYGKDAYQDGLQEIVAAAQHKAQQEQQQS</sequence>
<dbReference type="VEuPathDB" id="CryptoDB:Vbra_18753"/>
<evidence type="ECO:0000313" key="4">
    <source>
        <dbReference type="Proteomes" id="UP000041254"/>
    </source>
</evidence>
<dbReference type="CDD" id="cd09212">
    <property type="entry name" value="PUB"/>
    <property type="match status" value="1"/>
</dbReference>
<protein>
    <recommendedName>
        <fullName evidence="2">PUB domain-containing protein</fullName>
    </recommendedName>
</protein>
<dbReference type="InterPro" id="IPR036339">
    <property type="entry name" value="PUB-like_dom_sf"/>
</dbReference>
<evidence type="ECO:0000259" key="2">
    <source>
        <dbReference type="Pfam" id="PF09409"/>
    </source>
</evidence>
<feature type="compositionally biased region" description="Low complexity" evidence="1">
    <location>
        <begin position="178"/>
        <end position="189"/>
    </location>
</feature>
<feature type="compositionally biased region" description="Basic and acidic residues" evidence="1">
    <location>
        <begin position="138"/>
        <end position="157"/>
    </location>
</feature>
<keyword evidence="4" id="KW-1185">Reference proteome</keyword>
<feature type="region of interest" description="Disordered" evidence="1">
    <location>
        <begin position="121"/>
        <end position="281"/>
    </location>
</feature>
<feature type="compositionally biased region" description="Basic residues" evidence="1">
    <location>
        <begin position="194"/>
        <end position="207"/>
    </location>
</feature>
<organism evidence="3 4">
    <name type="scientific">Vitrella brassicaformis (strain CCMP3155)</name>
    <dbReference type="NCBI Taxonomy" id="1169540"/>
    <lineage>
        <taxon>Eukaryota</taxon>
        <taxon>Sar</taxon>
        <taxon>Alveolata</taxon>
        <taxon>Colpodellida</taxon>
        <taxon>Vitrellaceae</taxon>
        <taxon>Vitrella</taxon>
    </lineage>
</organism>
<reference evidence="3 4" key="1">
    <citation type="submission" date="2014-11" db="EMBL/GenBank/DDBJ databases">
        <authorList>
            <person name="Zhu J."/>
            <person name="Qi W."/>
            <person name="Song R."/>
        </authorList>
    </citation>
    <scope>NUCLEOTIDE SEQUENCE [LARGE SCALE GENOMIC DNA]</scope>
</reference>
<evidence type="ECO:0000313" key="3">
    <source>
        <dbReference type="EMBL" id="CEM34790.1"/>
    </source>
</evidence>
<evidence type="ECO:0000256" key="1">
    <source>
        <dbReference type="SAM" id="MobiDB-lite"/>
    </source>
</evidence>
<dbReference type="InParanoid" id="A0A0G4GVM6"/>
<dbReference type="SUPFAM" id="SSF143503">
    <property type="entry name" value="PUG domain-like"/>
    <property type="match status" value="1"/>
</dbReference>
<dbReference type="Gene3D" id="1.20.58.2190">
    <property type="match status" value="1"/>
</dbReference>
<dbReference type="EMBL" id="CDMY01000831">
    <property type="protein sequence ID" value="CEM34790.1"/>
    <property type="molecule type" value="Genomic_DNA"/>
</dbReference>
<dbReference type="AlphaFoldDB" id="A0A0G4GVM6"/>
<feature type="domain" description="PUB" evidence="2">
    <location>
        <begin position="30"/>
        <end position="102"/>
    </location>
</feature>
<feature type="compositionally biased region" description="Acidic residues" evidence="1">
    <location>
        <begin position="235"/>
        <end position="258"/>
    </location>
</feature>
<dbReference type="Pfam" id="PF09409">
    <property type="entry name" value="PUB"/>
    <property type="match status" value="1"/>
</dbReference>
<dbReference type="InterPro" id="IPR018997">
    <property type="entry name" value="PUB_domain"/>
</dbReference>
<gene>
    <name evidence="3" type="ORF">Vbra_18753</name>
</gene>
<dbReference type="Proteomes" id="UP000041254">
    <property type="component" value="Unassembled WGS sequence"/>
</dbReference>
<accession>A0A0G4GVM6</accession>
<name>A0A0G4GVM6_VITBC</name>